<evidence type="ECO:0000313" key="3">
    <source>
        <dbReference type="Proteomes" id="UP001437256"/>
    </source>
</evidence>
<dbReference type="Proteomes" id="UP001437256">
    <property type="component" value="Unassembled WGS sequence"/>
</dbReference>
<keyword evidence="3" id="KW-1185">Reference proteome</keyword>
<protein>
    <submittedName>
        <fullName evidence="2">Uncharacterized protein</fullName>
    </submittedName>
</protein>
<evidence type="ECO:0000313" key="2">
    <source>
        <dbReference type="EMBL" id="KAL0071414.1"/>
    </source>
</evidence>
<gene>
    <name evidence="2" type="ORF">AAF712_001271</name>
</gene>
<sequence length="392" mass="42708">MGNLWGTTTPSRLLYHPTPLMESLLVLENIVSLFSSSFTYRVHIDRLSRKRHRENRSSSGGSNYPSRPSVGERSLQSLTESPSDESLGELDIMSQVAAAEVQELVLKQQVIQFYASSSGHRSPSNLPDRGYSAQRYYSSFRGKLEWPSFDDSTPKHDELMLYRHPPSPDTLISTVIPPVTKRDRVGEVKADLNVVHQKMAAACHQAELLAKRRRISGEVANPVFGAGTVLSSSVNATLPGVKRLPGRNPFRKTDEGGVPARQDAVRATTSHSQQKATTSPSATGISPLGRSSPHSDDTTPAHSSKPLKPISTIPVPPLPQEEQRKLKQAAIKEEALAKKKASRRSVPGSGDCQDLRQMLKRMGSTESMKAKNSAGSSVAGDRRTTASKGNAR</sequence>
<reference evidence="2 3" key="1">
    <citation type="submission" date="2024-05" db="EMBL/GenBank/DDBJ databases">
        <title>A draft genome resource for the thread blight pathogen Marasmius tenuissimus strain MS-2.</title>
        <authorList>
            <person name="Yulfo-Soto G.E."/>
            <person name="Baruah I.K."/>
            <person name="Amoako-Attah I."/>
            <person name="Bukari Y."/>
            <person name="Meinhardt L.W."/>
            <person name="Bailey B.A."/>
            <person name="Cohen S.P."/>
        </authorList>
    </citation>
    <scope>NUCLEOTIDE SEQUENCE [LARGE SCALE GENOMIC DNA]</scope>
    <source>
        <strain evidence="2 3">MS-2</strain>
    </source>
</reference>
<feature type="compositionally biased region" description="Polar residues" evidence="1">
    <location>
        <begin position="57"/>
        <end position="66"/>
    </location>
</feature>
<feature type="region of interest" description="Disordered" evidence="1">
    <location>
        <begin position="238"/>
        <end position="392"/>
    </location>
</feature>
<evidence type="ECO:0000256" key="1">
    <source>
        <dbReference type="SAM" id="MobiDB-lite"/>
    </source>
</evidence>
<feature type="compositionally biased region" description="Polar residues" evidence="1">
    <location>
        <begin position="267"/>
        <end position="284"/>
    </location>
</feature>
<name>A0ABR3ADC2_9AGAR</name>
<feature type="region of interest" description="Disordered" evidence="1">
    <location>
        <begin position="49"/>
        <end position="86"/>
    </location>
</feature>
<comment type="caution">
    <text evidence="2">The sequence shown here is derived from an EMBL/GenBank/DDBJ whole genome shotgun (WGS) entry which is preliminary data.</text>
</comment>
<proteinExistence type="predicted"/>
<accession>A0ABR3ADC2</accession>
<dbReference type="EMBL" id="JBBXMP010000003">
    <property type="protein sequence ID" value="KAL0071414.1"/>
    <property type="molecule type" value="Genomic_DNA"/>
</dbReference>
<feature type="compositionally biased region" description="Basic and acidic residues" evidence="1">
    <location>
        <begin position="321"/>
        <end position="337"/>
    </location>
</feature>
<organism evidence="2 3">
    <name type="scientific">Marasmius tenuissimus</name>
    <dbReference type="NCBI Taxonomy" id="585030"/>
    <lineage>
        <taxon>Eukaryota</taxon>
        <taxon>Fungi</taxon>
        <taxon>Dikarya</taxon>
        <taxon>Basidiomycota</taxon>
        <taxon>Agaricomycotina</taxon>
        <taxon>Agaricomycetes</taxon>
        <taxon>Agaricomycetidae</taxon>
        <taxon>Agaricales</taxon>
        <taxon>Marasmiineae</taxon>
        <taxon>Marasmiaceae</taxon>
        <taxon>Marasmius</taxon>
    </lineage>
</organism>